<dbReference type="PRINTS" id="PR00375">
    <property type="entry name" value="HUNTINGTIN"/>
</dbReference>
<dbReference type="Pfam" id="PF20926">
    <property type="entry name" value="Htt_N-HEAT_1"/>
    <property type="match status" value="1"/>
</dbReference>
<dbReference type="Pfam" id="PF20927">
    <property type="entry name" value="Htt_C-HEAT"/>
    <property type="match status" value="2"/>
</dbReference>
<dbReference type="InterPro" id="IPR011989">
    <property type="entry name" value="ARM-like"/>
</dbReference>
<dbReference type="InterPro" id="IPR048412">
    <property type="entry name" value="Htt_bridge"/>
</dbReference>
<dbReference type="GO" id="GO:0005737">
    <property type="term" value="C:cytoplasm"/>
    <property type="evidence" value="ECO:0007669"/>
    <property type="project" value="UniProtKB-SubCell"/>
</dbReference>
<dbReference type="Pfam" id="PF20925">
    <property type="entry name" value="Htt_bridge"/>
    <property type="match status" value="1"/>
</dbReference>
<dbReference type="SUPFAM" id="SSF48371">
    <property type="entry name" value="ARM repeat"/>
    <property type="match status" value="3"/>
</dbReference>
<dbReference type="InterPro" id="IPR048411">
    <property type="entry name" value="Htt_N_HEAT_rpt-1"/>
</dbReference>
<sequence length="2799" mass="320689">MATQEKLQKSLEALKNLSKYNQNPSDNSKKKEKIQYCYNITDAISNSTIRVSTNFHSLLGTSIEVFLLLCDDEDADIRMTSEECLNRIIRAANGSIGKIQIELHKEIKRNGPARSLRTALWLFSLLAHRIRPHKGKPYVANMFPGLIKITERNEEAVHETLAASLPNIMKVLGCFTIENEIKALLKAFLSNISSESTVIRRTTTSCVLTVCMNCKNPYVFMTYCLNNLLDTIIPVNAEHSTFQILGIISCIKSLIQNIFSVETDSSLQNKNALTEKLLQIFELCLHYLSHKDHNIINICLETLKVLLECPCSHFRERLNSGFGCHRIYSSEKLCILSNRSPSQLSVATTVTTEDNLFSDSDLTETLHSDIEKWIDETSISVRNITFAKTKEKSQSLDKISRFELETIRNIDVNNFGGLNQLNKENFITQRKAHSIENTLDILSFSENSSEKSYCGVDSEEKLLNLEVCIQEIEAGNLLDATTPLIYCIRLITKLFLLNGIPENYISDKVVRVSVKYLAISCLSSLFNLYPKGLFMYLDKNYSQNIKSKRISSQKLSDILLLRNHVDPQLRGAIRNLLGNYLKVVSHLCEGGYEDWIGDNCIGDQDNSVQICDIVNIFIQGLNDESSNCIRQTLVTLKNNLKYLIESHQSNAVIPLLNTLPALSENPYWLVKVSLCELVSKIDYINIYYVTENNDFQEKVLYNVLFNLLSDSDQRVRTSAASSIVQIIPHLYYGEYLLNEGTPTSKALLDIAALTKNLKHEELDTSVNKKHFISNMPFPFNKISQKICDKTDFSLSKVVSRLCNIVLTTVSKNLLSGCIETLSLLSNAYPCTLYKSSWSTMDFQVNNDLKMPDLLNFCLSLLTNSVHVYSLQTHMDILNLSVNLYAGHALTTLKPVDLEITITPWVMFNNEVFSDLSDQYLYHIIKLLNIFQHVLNDLQPLHPQAKPVLPNLPATANLSPLKRRKSDLDKKSMTLKLEKDEKNDRKDIKSFFGLFVQSGHYMKIYESVRSSFSNYKVSLDSASSKTFLEFLSSTLRSLSVLLEVGSLTEFGKLAEEILGYFRSTFVVDPSGTIQAVQQLLKCLFGTNLTANILEFPLQKSETKEFDKGFYQNIFQKPYSLVSWYIQSLNNIGRHDLDDDNTVMGYLHRRDTKRRSVILTRTSDKTLANYIRIFEPMVIKSLKQYTMTSSVKLQCQVLKLLSQLVQLRVNYCLLDSEQVFIGFVLKQFEYIEEGQVPAVEELIPKIFQFLVQLSYSKQHSKLIIGVPKIIQLCDGLMASGQPAATHCIPALQPIVEDIFLTRNKSNTPDFKELETTREVILSMLLRLCDNKQVLDLITLILEDSKYCTHNTEKWYEWSKRVFHVVLPMLKQNKLKLDDPESLAAMRRFILAMNPEVFKPFDEIIVMFFQDPPSLDTNLTTFYNWFSKILILLLLIIPLKEEALLVKINKLKAEFPPAIIFENVTPKADPLNVYNNAETFQNISAEIILIRYLFRILNLVSKRCVMAIKRQEKGFIFEQLFGFLLHCLYMFQSGGHPKVTKIAATVLNSNIPFDEENFVEMKSINDNFLTLAVFYPILGSQWCNFLILLNYNDRIFWQRAFQSNELENNLRVKNPILNLEVMKYGSTISFCDFLSENIPDINNITWFLDRNSSLLIDLHHEPPVSEFLTFVHRSAQLSQRFIYNIYEAVKQSRSSVFKVRTLKCIENCHQSQIGTVLNLLIPHMLKFHQAAVSRRASNIANRKIEELLTLSMEEVSNQLSKEELVKMQRDLVNCNLVKKNETLVSLLNKLSVQFYDLSPIEFEQRRVVNPEYIKKLKIDRKWYLTQIQNKYKDSNIGREMAELLSKLEYNEIVSFMSSSGFNKHNLKDCLRLGLMEVDKLKTNDSCDLLRASIDCLLKDISSVVCKIPEPHQVYSPIERIPSASESLYTKQMTELFDNQEFSSLLYSLAMSIPLFSKHILANSSYELSNNNLEDLAKFSVLCLEYMRFLESENVDFRVHLTDICLTCCDTILRNISTCNFLELDSNATWLCSSINSVYSLVNTLLRSDRPLLTVPKYNLKGNESSTAMVQATHELYTLTCWLFELKMYNTTKIPDFLFNRIKSLTFCLARLPLVNSYALIPQRAWKTGWQPDTMDGTFGTVVAALPIDMLQDIEVLQEYIFRINLLGWTSRQQFEETWMCLLSVLCAPTEELEPLVLNDVLHASTLAIKSITTLLLQTLALPVVGNPNISEILHIPRNSNISECSIGVQKLKRIQKCIQTSYNNSSHVSDDYKIVNVFNLRNLEKSSDRYSCGQVSVRYLLVATGSVEETQDNIMVAEICRQRTQKLESMGLDVNSCLQFLIDYYTQLMRPQSHTHIRVLHEAVRSTIMISDLFTDKSQFSWMMEVFLELFKIHHSEDEFLYQYLILGICKAAAVLSPDLETFDNLKKMLVQYLKSPYLTSRISSLYGILYLLEGCKLKNINIGAVSEELQLILPCAVEYVQFNLNPSNNVLKKSQEHTSLVWSLAFYLVENVEEIHMEQSFVTNVMTTAFTTLQGRVATWLHTIIIKGLERLLIIKKSLIIEQFGKQFLKLALNKMKSDNPTVAILGTQFLLSYLYTDCVNYLQSVQTSSNTPTNPDSLVQTIEMVSAIFERIKRGYVYEVEILCSVMPKVLDDFFSPADILTKVIGEFLSAQQPHPKLLSKVVFQVFQSAIQRNQLSLLQDWVVFSLSNFTQSFSIGMATWCLTCFFVSATTNDWLRSYFSYIQTRVGRYEYEDRKMLCIAGADFYKNLTNAKQRQTFIDNFTKVKDQVDTPFNDLLLSL</sequence>
<comment type="similarity">
    <text evidence="4">Belongs to the huntingtin family.</text>
</comment>
<evidence type="ECO:0000256" key="6">
    <source>
        <dbReference type="ARBA" id="ARBA00023242"/>
    </source>
</evidence>
<dbReference type="OrthoDB" id="10065698at2759"/>
<evidence type="ECO:0000256" key="2">
    <source>
        <dbReference type="ARBA" id="ARBA00004123"/>
    </source>
</evidence>
<dbReference type="FunCoup" id="A0A6P7F8J4">
    <property type="interactions" value="1403"/>
</dbReference>
<organism evidence="7">
    <name type="scientific">Diabrotica virgifera virgifera</name>
    <name type="common">western corn rootworm</name>
    <dbReference type="NCBI Taxonomy" id="50390"/>
    <lineage>
        <taxon>Eukaryota</taxon>
        <taxon>Metazoa</taxon>
        <taxon>Ecdysozoa</taxon>
        <taxon>Arthropoda</taxon>
        <taxon>Hexapoda</taxon>
        <taxon>Insecta</taxon>
        <taxon>Pterygota</taxon>
        <taxon>Neoptera</taxon>
        <taxon>Endopterygota</taxon>
        <taxon>Coleoptera</taxon>
        <taxon>Polyphaga</taxon>
        <taxon>Cucujiformia</taxon>
        <taxon>Chrysomeloidea</taxon>
        <taxon>Chrysomelidae</taxon>
        <taxon>Galerucinae</taxon>
        <taxon>Diabroticina</taxon>
        <taxon>Diabroticites</taxon>
        <taxon>Diabrotica</taxon>
    </lineage>
</organism>
<keyword evidence="6" id="KW-0539">Nucleus</keyword>
<name>A0A6P7F8J4_DIAVI</name>
<comment type="function">
    <text evidence="1">May play a role in microtubule-mediated transport or vesicle function.</text>
</comment>
<proteinExistence type="inferred from homology"/>
<comment type="subcellular location">
    <subcellularLocation>
        <location evidence="3">Cytoplasm</location>
    </subcellularLocation>
    <subcellularLocation>
        <location evidence="2">Nucleus</location>
    </subcellularLocation>
</comment>
<dbReference type="KEGG" id="dvv:114327427"/>
<dbReference type="PANTHER" id="PTHR10170">
    <property type="entry name" value="HUNTINGTON DISEASE PROTEIN"/>
    <property type="match status" value="1"/>
</dbReference>
<dbReference type="InterPro" id="IPR016024">
    <property type="entry name" value="ARM-type_fold"/>
</dbReference>
<keyword evidence="5" id="KW-0963">Cytoplasm</keyword>
<evidence type="ECO:0000256" key="4">
    <source>
        <dbReference type="ARBA" id="ARBA00007153"/>
    </source>
</evidence>
<dbReference type="RefSeq" id="XP_028131846.1">
    <property type="nucleotide sequence ID" value="XM_028276045.1"/>
</dbReference>
<protein>
    <submittedName>
        <fullName evidence="7">Huntingtin-like</fullName>
    </submittedName>
</protein>
<dbReference type="Pfam" id="PF12372">
    <property type="entry name" value="Htt_N-HEAT"/>
    <property type="match status" value="1"/>
</dbReference>
<dbReference type="GO" id="GO:0005634">
    <property type="term" value="C:nucleus"/>
    <property type="evidence" value="ECO:0007669"/>
    <property type="project" value="UniProtKB-SubCell"/>
</dbReference>
<gene>
    <name evidence="7" type="primary">LOC114327427</name>
</gene>
<dbReference type="Gene3D" id="1.25.10.10">
    <property type="entry name" value="Leucine-rich Repeat Variant"/>
    <property type="match status" value="2"/>
</dbReference>
<dbReference type="InterPro" id="IPR024613">
    <property type="entry name" value="Huntingtin_N_HEAT_rpt-2"/>
</dbReference>
<dbReference type="InterPro" id="IPR048413">
    <property type="entry name" value="Htt_C-HEAT_rpt"/>
</dbReference>
<evidence type="ECO:0000256" key="5">
    <source>
        <dbReference type="ARBA" id="ARBA00022490"/>
    </source>
</evidence>
<accession>A0A6P7F8J4</accession>
<reference evidence="7" key="1">
    <citation type="submission" date="2025-08" db="UniProtKB">
        <authorList>
            <consortium name="RefSeq"/>
        </authorList>
    </citation>
    <scope>IDENTIFICATION</scope>
    <source>
        <tissue evidence="7">Whole insect</tissue>
    </source>
</reference>
<dbReference type="PANTHER" id="PTHR10170:SF10">
    <property type="entry name" value="HUNTINGTIN"/>
    <property type="match status" value="1"/>
</dbReference>
<evidence type="ECO:0000313" key="7">
    <source>
        <dbReference type="RefSeq" id="XP_028131846.1"/>
    </source>
</evidence>
<evidence type="ECO:0000256" key="3">
    <source>
        <dbReference type="ARBA" id="ARBA00004496"/>
    </source>
</evidence>
<dbReference type="InterPro" id="IPR028426">
    <property type="entry name" value="Huntingtin_fam"/>
</dbReference>
<dbReference type="InParanoid" id="A0A6P7F8J4"/>
<dbReference type="InterPro" id="IPR000091">
    <property type="entry name" value="Huntingtin"/>
</dbReference>
<evidence type="ECO:0000256" key="1">
    <source>
        <dbReference type="ARBA" id="ARBA00002907"/>
    </source>
</evidence>